<organism evidence="2 3">
    <name type="scientific">Dissostichus mawsoni</name>
    <name type="common">Antarctic cod</name>
    <dbReference type="NCBI Taxonomy" id="36200"/>
    <lineage>
        <taxon>Eukaryota</taxon>
        <taxon>Metazoa</taxon>
        <taxon>Chordata</taxon>
        <taxon>Craniata</taxon>
        <taxon>Vertebrata</taxon>
        <taxon>Euteleostomi</taxon>
        <taxon>Actinopterygii</taxon>
        <taxon>Neopterygii</taxon>
        <taxon>Teleostei</taxon>
        <taxon>Neoteleostei</taxon>
        <taxon>Acanthomorphata</taxon>
        <taxon>Eupercaria</taxon>
        <taxon>Perciformes</taxon>
        <taxon>Notothenioidei</taxon>
        <taxon>Nototheniidae</taxon>
        <taxon>Dissostichus</taxon>
    </lineage>
</organism>
<evidence type="ECO:0000256" key="1">
    <source>
        <dbReference type="SAM" id="MobiDB-lite"/>
    </source>
</evidence>
<evidence type="ECO:0000313" key="2">
    <source>
        <dbReference type="EMBL" id="KAF3851664.1"/>
    </source>
</evidence>
<gene>
    <name evidence="2" type="ORF">F7725_013436</name>
</gene>
<protein>
    <submittedName>
        <fullName evidence="2">Uncharacterized protein</fullName>
    </submittedName>
</protein>
<dbReference type="PANTHER" id="PTHR45749:SF21">
    <property type="entry name" value="DUF4371 DOMAIN-CONTAINING PROTEIN"/>
    <property type="match status" value="1"/>
</dbReference>
<accession>A0A7J5YQ24</accession>
<proteinExistence type="predicted"/>
<sequence length="396" mass="44588">MRAKAEQERAKLPKITSLFRQAAKVDVDSNIDASNPPGRQLRVQADSPAAQLQPSQLVVPRASRHVSKKSAVPLQASSDIGIAKAAQPASRAPRPQQPRYSEPASRASRFETVQPASRAPTVTAAPTHPRDTLASDNSVTEYPTDRGKFPVDLEDDDVKRYILNNGPCKPEGPFKRDGKGRCFSKECYNKTFKIGCRIPRKWLCYSPSMDRVYCEQCWLFGDRPSAHHLHQAWRIGINDWQGLSKKIKEHEFSRSHLAAFVVYDTWKNNLTIDTQISSEFKREDISKVDQLSQVFRYVTIANDENGNPTEVKINESFLGFHAVTDQTAAVPKAGQPTLKRLCPTRWASRQDAVQSLRFRYADIMQALTKIDLLSKKSEERAEATGLKKAMESFEFV</sequence>
<keyword evidence="3" id="KW-1185">Reference proteome</keyword>
<comment type="caution">
    <text evidence="2">The sequence shown here is derived from an EMBL/GenBank/DDBJ whole genome shotgun (WGS) entry which is preliminary data.</text>
</comment>
<dbReference type="OrthoDB" id="1750591at2759"/>
<name>A0A7J5YQ24_DISMA</name>
<dbReference type="Proteomes" id="UP000518266">
    <property type="component" value="Unassembled WGS sequence"/>
</dbReference>
<dbReference type="EMBL" id="JAAKFY010000010">
    <property type="protein sequence ID" value="KAF3851664.1"/>
    <property type="molecule type" value="Genomic_DNA"/>
</dbReference>
<dbReference type="PANTHER" id="PTHR45749">
    <property type="match status" value="1"/>
</dbReference>
<evidence type="ECO:0000313" key="3">
    <source>
        <dbReference type="Proteomes" id="UP000518266"/>
    </source>
</evidence>
<reference evidence="2 3" key="1">
    <citation type="submission" date="2020-03" db="EMBL/GenBank/DDBJ databases">
        <title>Dissostichus mawsoni Genome sequencing and assembly.</title>
        <authorList>
            <person name="Park H."/>
        </authorList>
    </citation>
    <scope>NUCLEOTIDE SEQUENCE [LARGE SCALE GENOMIC DNA]</scope>
    <source>
        <strain evidence="2">DM0001</strain>
        <tissue evidence="2">Muscle</tissue>
    </source>
</reference>
<feature type="compositionally biased region" description="Low complexity" evidence="1">
    <location>
        <begin position="85"/>
        <end position="99"/>
    </location>
</feature>
<feature type="region of interest" description="Disordered" evidence="1">
    <location>
        <begin position="26"/>
        <end position="150"/>
    </location>
</feature>
<dbReference type="AlphaFoldDB" id="A0A7J5YQ24"/>